<feature type="domain" description="Topoisomerase 6 subunit A/Spo11 TOPRIM" evidence="1">
    <location>
        <begin position="3"/>
        <end position="42"/>
    </location>
</feature>
<evidence type="ECO:0000313" key="3">
    <source>
        <dbReference type="Proteomes" id="UP000527315"/>
    </source>
</evidence>
<keyword evidence="2" id="KW-0413">Isomerase</keyword>
<organism evidence="2 3">
    <name type="scientific">Candidatus Iainarchaeum sp</name>
    <dbReference type="NCBI Taxonomy" id="3101447"/>
    <lineage>
        <taxon>Archaea</taxon>
        <taxon>Candidatus Iainarchaeota</taxon>
        <taxon>Candidatus Iainarchaeia</taxon>
        <taxon>Candidatus Iainarchaeales</taxon>
        <taxon>Candidatus Iainarchaeaceae</taxon>
        <taxon>Candidatus Iainarchaeum</taxon>
    </lineage>
</organism>
<name>A0A7J4KRN3_9ARCH</name>
<dbReference type="GO" id="GO:0003677">
    <property type="term" value="F:DNA binding"/>
    <property type="evidence" value="ECO:0007669"/>
    <property type="project" value="InterPro"/>
</dbReference>
<feature type="non-terminal residue" evidence="2">
    <location>
        <position position="1"/>
    </location>
</feature>
<accession>A0A7J4KRN3</accession>
<evidence type="ECO:0000313" key="2">
    <source>
        <dbReference type="EMBL" id="HIH32691.1"/>
    </source>
</evidence>
<dbReference type="GO" id="GO:0016853">
    <property type="term" value="F:isomerase activity"/>
    <property type="evidence" value="ECO:0007669"/>
    <property type="project" value="UniProtKB-KW"/>
</dbReference>
<reference evidence="3" key="1">
    <citation type="journal article" date="2020" name="bioRxiv">
        <title>A rank-normalized archaeal taxonomy based on genome phylogeny resolves widespread incomplete and uneven classifications.</title>
        <authorList>
            <person name="Rinke C."/>
            <person name="Chuvochina M."/>
            <person name="Mussig A.J."/>
            <person name="Chaumeil P.-A."/>
            <person name="Waite D.W."/>
            <person name="Whitman W.B."/>
            <person name="Parks D.H."/>
            <person name="Hugenholtz P."/>
        </authorList>
    </citation>
    <scope>NUCLEOTIDE SEQUENCE [LARGE SCALE GENOMIC DNA]</scope>
</reference>
<dbReference type="GO" id="GO:0005694">
    <property type="term" value="C:chromosome"/>
    <property type="evidence" value="ECO:0007669"/>
    <property type="project" value="InterPro"/>
</dbReference>
<comment type="caution">
    <text evidence="2">The sequence shown here is derived from an EMBL/GenBank/DDBJ whole genome shotgun (WGS) entry which is preliminary data.</text>
</comment>
<dbReference type="Pfam" id="PF21180">
    <property type="entry name" value="TOP6A-Spo11_Toprim"/>
    <property type="match status" value="1"/>
</dbReference>
<dbReference type="EMBL" id="DUFJ01000009">
    <property type="protein sequence ID" value="HIH32691.1"/>
    <property type="molecule type" value="Genomic_DNA"/>
</dbReference>
<sequence>FQKKEWKEEFKNMKEKAYKLELEALSKKGIRFITEKYVPDKIKNKEFLP</sequence>
<dbReference type="AlphaFoldDB" id="A0A7J4KRN3"/>
<proteinExistence type="predicted"/>
<dbReference type="Gene3D" id="3.40.1360.10">
    <property type="match status" value="1"/>
</dbReference>
<gene>
    <name evidence="2" type="ORF">HA227_00405</name>
</gene>
<dbReference type="Proteomes" id="UP000527315">
    <property type="component" value="Unassembled WGS sequence"/>
</dbReference>
<protein>
    <submittedName>
        <fullName evidence="2">DNA topoisomerase VI</fullName>
    </submittedName>
</protein>
<dbReference type="InterPro" id="IPR036078">
    <property type="entry name" value="Spo11/TopoVI_A_sf"/>
</dbReference>
<dbReference type="InterPro" id="IPR034136">
    <property type="entry name" value="TOPRIM_Topo6A/Spo11"/>
</dbReference>
<evidence type="ECO:0000259" key="1">
    <source>
        <dbReference type="Pfam" id="PF21180"/>
    </source>
</evidence>
<dbReference type="SUPFAM" id="SSF56726">
    <property type="entry name" value="DNA topoisomerase IV, alpha subunit"/>
    <property type="match status" value="1"/>
</dbReference>